<organism evidence="3 4">
    <name type="scientific">Actinidia chinensis var. chinensis</name>
    <name type="common">Chinese soft-hair kiwi</name>
    <dbReference type="NCBI Taxonomy" id="1590841"/>
    <lineage>
        <taxon>Eukaryota</taxon>
        <taxon>Viridiplantae</taxon>
        <taxon>Streptophyta</taxon>
        <taxon>Embryophyta</taxon>
        <taxon>Tracheophyta</taxon>
        <taxon>Spermatophyta</taxon>
        <taxon>Magnoliopsida</taxon>
        <taxon>eudicotyledons</taxon>
        <taxon>Gunneridae</taxon>
        <taxon>Pentapetalae</taxon>
        <taxon>asterids</taxon>
        <taxon>Ericales</taxon>
        <taxon>Actinidiaceae</taxon>
        <taxon>Actinidia</taxon>
    </lineage>
</organism>
<evidence type="ECO:0000259" key="2">
    <source>
        <dbReference type="PROSITE" id="PS51782"/>
    </source>
</evidence>
<dbReference type="CDD" id="cd00118">
    <property type="entry name" value="LysM"/>
    <property type="match status" value="1"/>
</dbReference>
<dbReference type="InParanoid" id="A0A2R6QL83"/>
<protein>
    <submittedName>
        <fullName evidence="3">F-box protein</fullName>
    </submittedName>
</protein>
<comment type="caution">
    <text evidence="3">The sequence shown here is derived from an EMBL/GenBank/DDBJ whole genome shotgun (WGS) entry which is preliminary data.</text>
</comment>
<dbReference type="PROSITE" id="PS51782">
    <property type="entry name" value="LYSM"/>
    <property type="match status" value="1"/>
</dbReference>
<feature type="domain" description="LysM" evidence="2">
    <location>
        <begin position="121"/>
        <end position="165"/>
    </location>
</feature>
<dbReference type="EMBL" id="NKQK01000015">
    <property type="protein sequence ID" value="PSS10135.1"/>
    <property type="molecule type" value="Genomic_DNA"/>
</dbReference>
<sequence>MGCCGDEDADDILQPLPPETSPTETLCPSSATHGGEAFVLSPMNSNFEALVCRDVLRTVFEKLALTDLARAACVCRLWSSVASDREMQTRAFMAPWKLKEVVGNPSSGGFWRDNGLGRFAISHRLVRGDTVASLAVKYCVQVMDIKRLNNMMSDHGIYSRERLLIPVSNPDLLIGGTCYIEVDTCAKREVAVLYLEGGLDTKVNCLLNRVQSDRGRKRIIDSLKRSMQVDDGTAQYYLSISNGDPRAAMMEFSQDLRWERQTGLV</sequence>
<evidence type="ECO:0000313" key="3">
    <source>
        <dbReference type="EMBL" id="PSS10135.1"/>
    </source>
</evidence>
<dbReference type="FunCoup" id="A0A2R6QL83">
    <property type="interactions" value="562"/>
</dbReference>
<gene>
    <name evidence="3" type="ORF">CEY00_Acc17265</name>
</gene>
<dbReference type="Pfam" id="PF01476">
    <property type="entry name" value="LysM"/>
    <property type="match status" value="1"/>
</dbReference>
<dbReference type="Pfam" id="PF12937">
    <property type="entry name" value="F-box-like"/>
    <property type="match status" value="1"/>
</dbReference>
<dbReference type="InterPro" id="IPR036779">
    <property type="entry name" value="LysM_dom_sf"/>
</dbReference>
<dbReference type="InterPro" id="IPR001810">
    <property type="entry name" value="F-box_dom"/>
</dbReference>
<proteinExistence type="predicted"/>
<dbReference type="Gene3D" id="1.20.1280.50">
    <property type="match status" value="1"/>
</dbReference>
<feature type="region of interest" description="Disordered" evidence="1">
    <location>
        <begin position="1"/>
        <end position="29"/>
    </location>
</feature>
<evidence type="ECO:0000256" key="1">
    <source>
        <dbReference type="SAM" id="MobiDB-lite"/>
    </source>
</evidence>
<dbReference type="InterPro" id="IPR018392">
    <property type="entry name" value="LysM"/>
</dbReference>
<dbReference type="SUPFAM" id="SSF81383">
    <property type="entry name" value="F-box domain"/>
    <property type="match status" value="1"/>
</dbReference>
<feature type="compositionally biased region" description="Acidic residues" evidence="1">
    <location>
        <begin position="1"/>
        <end position="11"/>
    </location>
</feature>
<dbReference type="Gene3D" id="3.10.350.10">
    <property type="entry name" value="LysM domain"/>
    <property type="match status" value="1"/>
</dbReference>
<dbReference type="OrthoDB" id="538216at2759"/>
<reference evidence="4" key="2">
    <citation type="journal article" date="2018" name="BMC Genomics">
        <title>A manually annotated Actinidia chinensis var. chinensis (kiwifruit) genome highlights the challenges associated with draft genomes and gene prediction in plants.</title>
        <authorList>
            <person name="Pilkington S.M."/>
            <person name="Crowhurst R."/>
            <person name="Hilario E."/>
            <person name="Nardozza S."/>
            <person name="Fraser L."/>
            <person name="Peng Y."/>
            <person name="Gunaseelan K."/>
            <person name="Simpson R."/>
            <person name="Tahir J."/>
            <person name="Deroles S.C."/>
            <person name="Templeton K."/>
            <person name="Luo Z."/>
            <person name="Davy M."/>
            <person name="Cheng C."/>
            <person name="McNeilage M."/>
            <person name="Scaglione D."/>
            <person name="Liu Y."/>
            <person name="Zhang Q."/>
            <person name="Datson P."/>
            <person name="De Silva N."/>
            <person name="Gardiner S.E."/>
            <person name="Bassett H."/>
            <person name="Chagne D."/>
            <person name="McCallum J."/>
            <person name="Dzierzon H."/>
            <person name="Deng C."/>
            <person name="Wang Y.Y."/>
            <person name="Barron L."/>
            <person name="Manako K."/>
            <person name="Bowen J."/>
            <person name="Foster T.M."/>
            <person name="Erridge Z.A."/>
            <person name="Tiffin H."/>
            <person name="Waite C.N."/>
            <person name="Davies K.M."/>
            <person name="Grierson E.P."/>
            <person name="Laing W.A."/>
            <person name="Kirk R."/>
            <person name="Chen X."/>
            <person name="Wood M."/>
            <person name="Montefiori M."/>
            <person name="Brummell D.A."/>
            <person name="Schwinn K.E."/>
            <person name="Catanach A."/>
            <person name="Fullerton C."/>
            <person name="Li D."/>
            <person name="Meiyalaghan S."/>
            <person name="Nieuwenhuizen N."/>
            <person name="Read N."/>
            <person name="Prakash R."/>
            <person name="Hunter D."/>
            <person name="Zhang H."/>
            <person name="McKenzie M."/>
            <person name="Knabel M."/>
            <person name="Harris A."/>
            <person name="Allan A.C."/>
            <person name="Gleave A."/>
            <person name="Chen A."/>
            <person name="Janssen B.J."/>
            <person name="Plunkett B."/>
            <person name="Ampomah-Dwamena C."/>
            <person name="Voogd C."/>
            <person name="Leif D."/>
            <person name="Lafferty D."/>
            <person name="Souleyre E.J.F."/>
            <person name="Varkonyi-Gasic E."/>
            <person name="Gambi F."/>
            <person name="Hanley J."/>
            <person name="Yao J.L."/>
            <person name="Cheung J."/>
            <person name="David K.M."/>
            <person name="Warren B."/>
            <person name="Marsh K."/>
            <person name="Snowden K.C."/>
            <person name="Lin-Wang K."/>
            <person name="Brian L."/>
            <person name="Martinez-Sanchez M."/>
            <person name="Wang M."/>
            <person name="Ileperuma N."/>
            <person name="Macnee N."/>
            <person name="Campin R."/>
            <person name="McAtee P."/>
            <person name="Drummond R.S.M."/>
            <person name="Espley R.V."/>
            <person name="Ireland H.S."/>
            <person name="Wu R."/>
            <person name="Atkinson R.G."/>
            <person name="Karunairetnam S."/>
            <person name="Bulley S."/>
            <person name="Chunkath S."/>
            <person name="Hanley Z."/>
            <person name="Storey R."/>
            <person name="Thrimawithana A.H."/>
            <person name="Thomson S."/>
            <person name="David C."/>
            <person name="Testolin R."/>
            <person name="Huang H."/>
            <person name="Hellens R.P."/>
            <person name="Schaffer R.J."/>
        </authorList>
    </citation>
    <scope>NUCLEOTIDE SEQUENCE [LARGE SCALE GENOMIC DNA]</scope>
    <source>
        <strain evidence="4">cv. Red5</strain>
    </source>
</reference>
<dbReference type="Proteomes" id="UP000241394">
    <property type="component" value="Chromosome LG15"/>
</dbReference>
<name>A0A2R6QL83_ACTCC</name>
<dbReference type="PANTHER" id="PTHR20932:SF8">
    <property type="entry name" value="LD22649P"/>
    <property type="match status" value="1"/>
</dbReference>
<dbReference type="AlphaFoldDB" id="A0A2R6QL83"/>
<dbReference type="SUPFAM" id="SSF54106">
    <property type="entry name" value="LysM domain"/>
    <property type="match status" value="1"/>
</dbReference>
<reference evidence="3 4" key="1">
    <citation type="submission" date="2017-07" db="EMBL/GenBank/DDBJ databases">
        <title>An improved, manually edited Actinidia chinensis var. chinensis (kiwifruit) genome highlights the challenges associated with draft genomes and gene prediction in plants.</title>
        <authorList>
            <person name="Pilkington S."/>
            <person name="Crowhurst R."/>
            <person name="Hilario E."/>
            <person name="Nardozza S."/>
            <person name="Fraser L."/>
            <person name="Peng Y."/>
            <person name="Gunaseelan K."/>
            <person name="Simpson R."/>
            <person name="Tahir J."/>
            <person name="Deroles S."/>
            <person name="Templeton K."/>
            <person name="Luo Z."/>
            <person name="Davy M."/>
            <person name="Cheng C."/>
            <person name="Mcneilage M."/>
            <person name="Scaglione D."/>
            <person name="Liu Y."/>
            <person name="Zhang Q."/>
            <person name="Datson P."/>
            <person name="De Silva N."/>
            <person name="Gardiner S."/>
            <person name="Bassett H."/>
            <person name="Chagne D."/>
            <person name="Mccallum J."/>
            <person name="Dzierzon H."/>
            <person name="Deng C."/>
            <person name="Wang Y.-Y."/>
            <person name="Barron N."/>
            <person name="Manako K."/>
            <person name="Bowen J."/>
            <person name="Foster T."/>
            <person name="Erridge Z."/>
            <person name="Tiffin H."/>
            <person name="Waite C."/>
            <person name="Davies K."/>
            <person name="Grierson E."/>
            <person name="Laing W."/>
            <person name="Kirk R."/>
            <person name="Chen X."/>
            <person name="Wood M."/>
            <person name="Montefiori M."/>
            <person name="Brummell D."/>
            <person name="Schwinn K."/>
            <person name="Catanach A."/>
            <person name="Fullerton C."/>
            <person name="Li D."/>
            <person name="Meiyalaghan S."/>
            <person name="Nieuwenhuizen N."/>
            <person name="Read N."/>
            <person name="Prakash R."/>
            <person name="Hunter D."/>
            <person name="Zhang H."/>
            <person name="Mckenzie M."/>
            <person name="Knabel M."/>
            <person name="Harris A."/>
            <person name="Allan A."/>
            <person name="Chen A."/>
            <person name="Janssen B."/>
            <person name="Plunkett B."/>
            <person name="Dwamena C."/>
            <person name="Voogd C."/>
            <person name="Leif D."/>
            <person name="Lafferty D."/>
            <person name="Souleyre E."/>
            <person name="Varkonyi-Gasic E."/>
            <person name="Gambi F."/>
            <person name="Hanley J."/>
            <person name="Yao J.-L."/>
            <person name="Cheung J."/>
            <person name="David K."/>
            <person name="Warren B."/>
            <person name="Marsh K."/>
            <person name="Snowden K."/>
            <person name="Lin-Wang K."/>
            <person name="Brian L."/>
            <person name="Martinez-Sanchez M."/>
            <person name="Wang M."/>
            <person name="Ileperuma N."/>
            <person name="Macnee N."/>
            <person name="Campin R."/>
            <person name="Mcatee P."/>
            <person name="Drummond R."/>
            <person name="Espley R."/>
            <person name="Ireland H."/>
            <person name="Wu R."/>
            <person name="Atkinson R."/>
            <person name="Karunairetnam S."/>
            <person name="Bulley S."/>
            <person name="Chunkath S."/>
            <person name="Hanley Z."/>
            <person name="Storey R."/>
            <person name="Thrimawithana A."/>
            <person name="Thomson S."/>
            <person name="David C."/>
            <person name="Testolin R."/>
        </authorList>
    </citation>
    <scope>NUCLEOTIDE SEQUENCE [LARGE SCALE GENOMIC DNA]</scope>
    <source>
        <strain evidence="4">cv. Red5</strain>
        <tissue evidence="3">Young leaf</tissue>
    </source>
</reference>
<dbReference type="PANTHER" id="PTHR20932">
    <property type="entry name" value="LYSM AND PUTATIVE PEPTIDOGLYCAN-BINDING DOMAIN-CONTAINING PROTEIN"/>
    <property type="match status" value="1"/>
</dbReference>
<dbReference type="OMA" id="TCYVELD"/>
<keyword evidence="4" id="KW-1185">Reference proteome</keyword>
<evidence type="ECO:0000313" key="4">
    <source>
        <dbReference type="Proteomes" id="UP000241394"/>
    </source>
</evidence>
<dbReference type="InterPro" id="IPR045030">
    <property type="entry name" value="LYSM1-4"/>
</dbReference>
<dbReference type="InterPro" id="IPR036047">
    <property type="entry name" value="F-box-like_dom_sf"/>
</dbReference>
<dbReference type="Gramene" id="PSS10135">
    <property type="protein sequence ID" value="PSS10135"/>
    <property type="gene ID" value="CEY00_Acc17265"/>
</dbReference>
<dbReference type="SMART" id="SM00257">
    <property type="entry name" value="LysM"/>
    <property type="match status" value="1"/>
</dbReference>
<accession>A0A2R6QL83</accession>